<dbReference type="Gene3D" id="2.102.10.10">
    <property type="entry name" value="Rieske [2Fe-2S] iron-sulphur domain"/>
    <property type="match status" value="1"/>
</dbReference>
<dbReference type="Proteomes" id="UP000008070">
    <property type="component" value="Chromosome"/>
</dbReference>
<organism evidence="1 2">
    <name type="scientific">Methylorubrum extorquens (strain DSM 6343 / CIP 106787 / DM4)</name>
    <name type="common">Methylobacterium extorquens</name>
    <dbReference type="NCBI Taxonomy" id="661410"/>
    <lineage>
        <taxon>Bacteria</taxon>
        <taxon>Pseudomonadati</taxon>
        <taxon>Pseudomonadota</taxon>
        <taxon>Alphaproteobacteria</taxon>
        <taxon>Hyphomicrobiales</taxon>
        <taxon>Methylobacteriaceae</taxon>
        <taxon>Methylorubrum</taxon>
    </lineage>
</organism>
<dbReference type="AlphaFoldDB" id="C7CJN9"/>
<gene>
    <name evidence="1" type="ORF">METD_I1940</name>
</gene>
<accession>C7CJN9</accession>
<dbReference type="HOGENOM" id="CLU_764636_0_0_5"/>
<dbReference type="SUPFAM" id="SSF50022">
    <property type="entry name" value="ISP domain"/>
    <property type="match status" value="1"/>
</dbReference>
<dbReference type="InterPro" id="IPR001663">
    <property type="entry name" value="Rng_hydr_dOase-A"/>
</dbReference>
<evidence type="ECO:0008006" key="3">
    <source>
        <dbReference type="Google" id="ProtNLM"/>
    </source>
</evidence>
<protein>
    <recommendedName>
        <fullName evidence="3">Rieske domain-containing protein</fullName>
    </recommendedName>
</protein>
<dbReference type="InterPro" id="IPR036922">
    <property type="entry name" value="Rieske_2Fe-2S_sf"/>
</dbReference>
<dbReference type="PANTHER" id="PTHR43756">
    <property type="entry name" value="CHOLINE MONOOXYGENASE, CHLOROPLASTIC"/>
    <property type="match status" value="1"/>
</dbReference>
<dbReference type="GO" id="GO:0051537">
    <property type="term" value="F:2 iron, 2 sulfur cluster binding"/>
    <property type="evidence" value="ECO:0007669"/>
    <property type="project" value="InterPro"/>
</dbReference>
<reference evidence="2" key="1">
    <citation type="journal article" date="2009" name="PLoS ONE">
        <title>Methylobacterium genome sequences: a reference blueprint to investigate microbial metabolism of C1 compounds from natural and industrial sources.</title>
        <authorList>
            <person name="Vuilleumier S."/>
            <person name="Chistoserdova L."/>
            <person name="Lee M.-C."/>
            <person name="Bringel F."/>
            <person name="Lajus A."/>
            <person name="Zhou Y."/>
            <person name="Gourion B."/>
            <person name="Barbe V."/>
            <person name="Chang J."/>
            <person name="Cruveiller S."/>
            <person name="Dossat C."/>
            <person name="Gillett W."/>
            <person name="Gruffaz C."/>
            <person name="Haugen E."/>
            <person name="Hourcade E."/>
            <person name="Levy R."/>
            <person name="Mangenot S."/>
            <person name="Muller E."/>
            <person name="Nadalig T."/>
            <person name="Pagni M."/>
            <person name="Penny C."/>
            <person name="Peyraud R."/>
            <person name="Robinson D.G."/>
            <person name="Roche D."/>
            <person name="Rouy Z."/>
            <person name="Saenampechek C."/>
            <person name="Salvignol G."/>
            <person name="Vallenet D."/>
            <person name="Wu Z."/>
            <person name="Marx C.J."/>
            <person name="Vorholt J.A."/>
            <person name="Olson M.V."/>
            <person name="Kaul R."/>
            <person name="Weissenbach J."/>
            <person name="Medigue C."/>
            <person name="Lidstrom M.E."/>
        </authorList>
    </citation>
    <scope>NUCLEOTIDE SEQUENCE [LARGE SCALE GENOMIC DNA]</scope>
    <source>
        <strain evidence="2">DSM 6343 / CIP 106787 / DM4</strain>
    </source>
</reference>
<name>C7CJN9_METED</name>
<evidence type="ECO:0000313" key="1">
    <source>
        <dbReference type="EMBL" id="CAX23529.1"/>
    </source>
</evidence>
<dbReference type="KEGG" id="mdi:METDI1940"/>
<proteinExistence type="predicted"/>
<sequence>MPRPHSRLRGEERMALAATAGFVPDRPDLGHRAEGLDLADPAFFADSLDPSVPRLLPPAAYRALAFAELEDNAVWTRSWLAIGLGAEIPAADDLLPFTAGHHGVHVQRADDGGLVGRFNKAQHGGCRTVPLQCRTGTKTRCSFTACGYSRDGSALPAGLEGPTPAMHQYLGLRPERLLPVAARVWGPMVRINLDPEAAPPEVPPDGLMALSGETRRAEYATNWKLAAQALAEGERFAQAPESLHLTGRLATGEAATVALHFPNLVLIEARDETCAVMLQPTAPGQTLLRIGLLGPEGKATSGLEASWSAWLAEIATRMAPAVAAQAALARPDADETLPANAAGLWLQRSIAARVQARPATADTQPLYATAQGRGC</sequence>
<dbReference type="EMBL" id="FP103042">
    <property type="protein sequence ID" value="CAX23529.1"/>
    <property type="molecule type" value="Genomic_DNA"/>
</dbReference>
<dbReference type="PANTHER" id="PTHR43756:SF5">
    <property type="entry name" value="CHOLINE MONOOXYGENASE, CHLOROPLASTIC"/>
    <property type="match status" value="1"/>
</dbReference>
<evidence type="ECO:0000313" key="2">
    <source>
        <dbReference type="Proteomes" id="UP000008070"/>
    </source>
</evidence>